<accession>A0A4Y7IIM0</accession>
<evidence type="ECO:0000256" key="3">
    <source>
        <dbReference type="ARBA" id="ARBA00022801"/>
    </source>
</evidence>
<dbReference type="InterPro" id="IPR036514">
    <property type="entry name" value="SGNH_hydro_sf"/>
</dbReference>
<feature type="signal peptide" evidence="5">
    <location>
        <begin position="1"/>
        <end position="29"/>
    </location>
</feature>
<evidence type="ECO:0000313" key="7">
    <source>
        <dbReference type="Proteomes" id="UP000316621"/>
    </source>
</evidence>
<keyword evidence="7" id="KW-1185">Reference proteome</keyword>
<dbReference type="Proteomes" id="UP000316621">
    <property type="component" value="Chromosome 2"/>
</dbReference>
<evidence type="ECO:0000256" key="1">
    <source>
        <dbReference type="ARBA" id="ARBA00008668"/>
    </source>
</evidence>
<feature type="chain" id="PRO_5021502634" evidence="5">
    <location>
        <begin position="30"/>
        <end position="398"/>
    </location>
</feature>
<keyword evidence="2 5" id="KW-0732">Signal</keyword>
<dbReference type="Gene3D" id="3.40.50.1110">
    <property type="entry name" value="SGNH hydrolase"/>
    <property type="match status" value="1"/>
</dbReference>
<evidence type="ECO:0000256" key="5">
    <source>
        <dbReference type="SAM" id="SignalP"/>
    </source>
</evidence>
<proteinExistence type="inferred from homology"/>
<evidence type="ECO:0000256" key="4">
    <source>
        <dbReference type="ARBA" id="ARBA00023180"/>
    </source>
</evidence>
<reference evidence="6 7" key="1">
    <citation type="journal article" date="2018" name="Science">
        <title>The opium poppy genome and morphinan production.</title>
        <authorList>
            <person name="Guo L."/>
            <person name="Winzer T."/>
            <person name="Yang X."/>
            <person name="Li Y."/>
            <person name="Ning Z."/>
            <person name="He Z."/>
            <person name="Teodor R."/>
            <person name="Lu Y."/>
            <person name="Bowser T.A."/>
            <person name="Graham I.A."/>
            <person name="Ye K."/>
        </authorList>
    </citation>
    <scope>NUCLEOTIDE SEQUENCE [LARGE SCALE GENOMIC DNA]</scope>
    <source>
        <strain evidence="7">cv. HN1</strain>
        <tissue evidence="6">Leaves</tissue>
    </source>
</reference>
<evidence type="ECO:0000313" key="6">
    <source>
        <dbReference type="EMBL" id="RZC48737.1"/>
    </source>
</evidence>
<dbReference type="Gramene" id="RZC48737">
    <property type="protein sequence ID" value="RZC48737"/>
    <property type="gene ID" value="C5167_017163"/>
</dbReference>
<dbReference type="GO" id="GO:0016788">
    <property type="term" value="F:hydrolase activity, acting on ester bonds"/>
    <property type="evidence" value="ECO:0007669"/>
    <property type="project" value="InterPro"/>
</dbReference>
<dbReference type="Pfam" id="PF00657">
    <property type="entry name" value="Lipase_GDSL"/>
    <property type="match status" value="1"/>
</dbReference>
<name>A0A4Y7IIM0_PAPSO</name>
<dbReference type="AlphaFoldDB" id="A0A4Y7IIM0"/>
<dbReference type="CDD" id="cd01837">
    <property type="entry name" value="SGNH_plant_lipase_like"/>
    <property type="match status" value="1"/>
</dbReference>
<keyword evidence="3" id="KW-0378">Hydrolase</keyword>
<dbReference type="PANTHER" id="PTHR22835:SF275">
    <property type="entry name" value="OS01G0331100 PROTEIN"/>
    <property type="match status" value="1"/>
</dbReference>
<dbReference type="SUPFAM" id="SSF52266">
    <property type="entry name" value="SGNH hydrolase"/>
    <property type="match status" value="1"/>
</dbReference>
<dbReference type="InterPro" id="IPR035669">
    <property type="entry name" value="SGNH_plant_lipase-like"/>
</dbReference>
<protein>
    <submittedName>
        <fullName evidence="6">Uncharacterized protein</fullName>
    </submittedName>
</protein>
<evidence type="ECO:0000256" key="2">
    <source>
        <dbReference type="ARBA" id="ARBA00022729"/>
    </source>
</evidence>
<dbReference type="InterPro" id="IPR001087">
    <property type="entry name" value="GDSL"/>
</dbReference>
<gene>
    <name evidence="6" type="ORF">C5167_017163</name>
</gene>
<dbReference type="PANTHER" id="PTHR22835">
    <property type="entry name" value="ZINC FINGER FYVE DOMAIN CONTAINING PROTEIN"/>
    <property type="match status" value="1"/>
</dbReference>
<organism evidence="6 7">
    <name type="scientific">Papaver somniferum</name>
    <name type="common">Opium poppy</name>
    <dbReference type="NCBI Taxonomy" id="3469"/>
    <lineage>
        <taxon>Eukaryota</taxon>
        <taxon>Viridiplantae</taxon>
        <taxon>Streptophyta</taxon>
        <taxon>Embryophyta</taxon>
        <taxon>Tracheophyta</taxon>
        <taxon>Spermatophyta</taxon>
        <taxon>Magnoliopsida</taxon>
        <taxon>Ranunculales</taxon>
        <taxon>Papaveraceae</taxon>
        <taxon>Papaveroideae</taxon>
        <taxon>Papaver</taxon>
    </lineage>
</organism>
<keyword evidence="4" id="KW-0325">Glycoprotein</keyword>
<sequence length="398" mass="43730">MVSLHQHPGSFTGMLMLVIFSVLISSSSSSKLQQKVNVCSKRNPVIFTFGDSNTDTGGLVAGLGFNVNLPNGRSFFRSSTGRLSDGRLIIDFLCGIWCNHGQLVTDLSHLTGYGESLNTGYLSPYLDSMRGSDFANGANFAVVGSSTLPKFVPFALNIQIMQFQHFKNHSSQLAATKGSGKVIDDEGFKNALYYIDIGQNDLADTFRKNVSYARVVKKIPEMLAEIKDAIQTIYDEGGRNFWIHNTGPLGCLPQMLTSVREKIKVLDRHGCIRTYNDAAKVYNDGLRALCAELRTELKGTTIVYVDIFKLKYDLVVNANKYGFKSPLMACCGHGGSPYNYNASYICGHPKCGVCEEGAKFISWDGTHYTEAANTIVASNILSSTYSTPNLKFDYFCNA</sequence>
<comment type="similarity">
    <text evidence="1">Belongs to the 'GDSL' lipolytic enzyme family.</text>
</comment>
<dbReference type="EMBL" id="CM010716">
    <property type="protein sequence ID" value="RZC48737.1"/>
    <property type="molecule type" value="Genomic_DNA"/>
</dbReference>
<dbReference type="OMA" id="AKNLWIH"/>